<feature type="transmembrane region" description="Helical" evidence="1">
    <location>
        <begin position="279"/>
        <end position="297"/>
    </location>
</feature>
<keyword evidence="1" id="KW-0812">Transmembrane</keyword>
<dbReference type="RefSeq" id="WP_369142501.1">
    <property type="nucleotide sequence ID" value="NZ_CP163444.1"/>
</dbReference>
<feature type="transmembrane region" description="Helical" evidence="1">
    <location>
        <begin position="12"/>
        <end position="33"/>
    </location>
</feature>
<feature type="transmembrane region" description="Helical" evidence="1">
    <location>
        <begin position="159"/>
        <end position="179"/>
    </location>
</feature>
<dbReference type="InterPro" id="IPR010640">
    <property type="entry name" value="Low_temperature_requirement_A"/>
</dbReference>
<proteinExistence type="predicted"/>
<feature type="transmembrane region" description="Helical" evidence="1">
    <location>
        <begin position="79"/>
        <end position="98"/>
    </location>
</feature>
<keyword evidence="1" id="KW-0472">Membrane</keyword>
<feature type="transmembrane region" description="Helical" evidence="1">
    <location>
        <begin position="104"/>
        <end position="124"/>
    </location>
</feature>
<feature type="transmembrane region" description="Helical" evidence="1">
    <location>
        <begin position="136"/>
        <end position="153"/>
    </location>
</feature>
<protein>
    <submittedName>
        <fullName evidence="2">Low temperature requirement protein A</fullName>
    </submittedName>
</protein>
<sequence length="388" mass="41629">MSSTAPPSRLRRAVSPLELFFDLVFVFAVGQLAEHLHAELSWRGAAETTVMLVAVLSTWALTSFDATFLDVERPLTRRLVLLVMGLGLFMNAQIPHAFADRPWAFVVPLVAILLLTDITAAVTAPTPFLRHHYRRVTVWAAVSVPLWLFGAAADHGPRLTWWAAAAAVDMTGVWLAHPLPRDVLSSRNLVFDAEHMVERIRLFIILQLGETVLTIGTAISAAPVDAATVTAGLGVFVALVCLCGSYFRGGEDILARHVATTADPLLPVRHAVSGQYSTLAGLVALAVGAELAISHPTGHGSTAVGLLLFGGPILYVITQAWWYYTSTGQAWGTRLLACLACAIGGVAARWLPPLVSVLILDAILVVLVLVLEQVHRKVLVTMPVAEGT</sequence>
<gene>
    <name evidence="2" type="ORF">AB5J54_04115</name>
</gene>
<feature type="transmembrane region" description="Helical" evidence="1">
    <location>
        <begin position="354"/>
        <end position="371"/>
    </location>
</feature>
<evidence type="ECO:0000256" key="1">
    <source>
        <dbReference type="SAM" id="Phobius"/>
    </source>
</evidence>
<evidence type="ECO:0000313" key="2">
    <source>
        <dbReference type="EMBL" id="XDQ69757.1"/>
    </source>
</evidence>
<name>A0AB39ST14_9ACTN</name>
<dbReference type="AlphaFoldDB" id="A0AB39ST14"/>
<reference evidence="2" key="1">
    <citation type="submission" date="2024-07" db="EMBL/GenBank/DDBJ databases">
        <authorList>
            <person name="Yu S.T."/>
        </authorList>
    </citation>
    <scope>NUCLEOTIDE SEQUENCE</scope>
    <source>
        <strain evidence="2">R44</strain>
    </source>
</reference>
<keyword evidence="1" id="KW-1133">Transmembrane helix</keyword>
<feature type="transmembrane region" description="Helical" evidence="1">
    <location>
        <begin position="200"/>
        <end position="221"/>
    </location>
</feature>
<feature type="transmembrane region" description="Helical" evidence="1">
    <location>
        <begin position="45"/>
        <end position="67"/>
    </location>
</feature>
<dbReference type="PANTHER" id="PTHR36840">
    <property type="entry name" value="BLL5714 PROTEIN"/>
    <property type="match status" value="1"/>
</dbReference>
<accession>A0AB39ST14</accession>
<feature type="transmembrane region" description="Helical" evidence="1">
    <location>
        <begin position="331"/>
        <end position="348"/>
    </location>
</feature>
<dbReference type="PANTHER" id="PTHR36840:SF1">
    <property type="entry name" value="BLL5714 PROTEIN"/>
    <property type="match status" value="1"/>
</dbReference>
<dbReference type="Pfam" id="PF06772">
    <property type="entry name" value="LtrA"/>
    <property type="match status" value="1"/>
</dbReference>
<feature type="transmembrane region" description="Helical" evidence="1">
    <location>
        <begin position="303"/>
        <end position="324"/>
    </location>
</feature>
<dbReference type="EMBL" id="CP163444">
    <property type="protein sequence ID" value="XDQ69757.1"/>
    <property type="molecule type" value="Genomic_DNA"/>
</dbReference>
<organism evidence="2">
    <name type="scientific">Streptomyces sp. R44</name>
    <dbReference type="NCBI Taxonomy" id="3238633"/>
    <lineage>
        <taxon>Bacteria</taxon>
        <taxon>Bacillati</taxon>
        <taxon>Actinomycetota</taxon>
        <taxon>Actinomycetes</taxon>
        <taxon>Kitasatosporales</taxon>
        <taxon>Streptomycetaceae</taxon>
        <taxon>Streptomyces</taxon>
    </lineage>
</organism>
<feature type="transmembrane region" description="Helical" evidence="1">
    <location>
        <begin position="227"/>
        <end position="247"/>
    </location>
</feature>